<dbReference type="GO" id="GO:0005737">
    <property type="term" value="C:cytoplasm"/>
    <property type="evidence" value="ECO:0007669"/>
    <property type="project" value="TreeGrafter"/>
</dbReference>
<feature type="compositionally biased region" description="Polar residues" evidence="3">
    <location>
        <begin position="457"/>
        <end position="466"/>
    </location>
</feature>
<comment type="similarity">
    <text evidence="1">Belongs to the dapper family.</text>
</comment>
<keyword evidence="5" id="KW-1185">Reference proteome</keyword>
<reference evidence="4 5" key="2">
    <citation type="submission" date="2019-04" db="EMBL/GenBank/DDBJ databases">
        <title>The genome sequence of big-headed turtle.</title>
        <authorList>
            <person name="Gong S."/>
        </authorList>
    </citation>
    <scope>NUCLEOTIDE SEQUENCE [LARGE SCALE GENOMIC DNA]</scope>
    <source>
        <strain evidence="4">DO16091913</strain>
        <tissue evidence="4">Muscle</tissue>
    </source>
</reference>
<feature type="region of interest" description="Disordered" evidence="3">
    <location>
        <begin position="435"/>
        <end position="466"/>
    </location>
</feature>
<evidence type="ECO:0000256" key="1">
    <source>
        <dbReference type="ARBA" id="ARBA00010807"/>
    </source>
</evidence>
<evidence type="ECO:0000313" key="4">
    <source>
        <dbReference type="EMBL" id="TFJ97580.1"/>
    </source>
</evidence>
<name>A0A4D9DJX2_9SAUR</name>
<proteinExistence type="inferred from homology"/>
<dbReference type="PANTHER" id="PTHR15919">
    <property type="entry name" value="DAPPER-RELATED"/>
    <property type="match status" value="1"/>
</dbReference>
<reference evidence="4 5" key="1">
    <citation type="submission" date="2019-04" db="EMBL/GenBank/DDBJ databases">
        <title>Draft genome of the big-headed turtle Platysternon megacephalum.</title>
        <authorList>
            <person name="Gong S."/>
        </authorList>
    </citation>
    <scope>NUCLEOTIDE SEQUENCE [LARGE SCALE GENOMIC DNA]</scope>
    <source>
        <strain evidence="4">DO16091913</strain>
        <tissue evidence="4">Muscle</tissue>
    </source>
</reference>
<dbReference type="EMBL" id="QXTE01000478">
    <property type="protein sequence ID" value="TFJ97580.1"/>
    <property type="molecule type" value="Genomic_DNA"/>
</dbReference>
<sequence length="719" mass="77137">MARRAVPPSLWSGSDRVRIGERLQASLAGILELGLLRETQQGTVESALGIGEPAGAVPGGQRQSPIKPEPAPPLGGKPRGPPAPRQPGYRSANISGQGWDSLGAKEPLPPAKLDRSKSEDLLGIPEKPCVSYCSSESIDVGRQAGNRDSRTPATSLALRTAGSSEQLLLPKRPRAQAELSFTAPETSEADSRPSSGFYETSEMGSLSDSSMSMHSECPGGSHCSVGSLSHLPGLRDSGCSRPRSTDEATVRLLDLRLQRVMAPNAPSSPHAAARRPVSTGDLEFLLSLGELSPAFPQSLQLLQYKCDLVSRSTSEIYHYPSPLHAVALQSPLFTSGLSRGPSQEDLSERATILTVQEGSPRSGPAPSEEQRQVQLDRYIAKLVLRYRCRSAASRTEPGYLAGHQKSQSMSSVCGSPLGAGPLPGWKIRRRISTCSHLRSPEGPDSSQAVDSPGGRGSTASSVGSSERSMGLLLEQLSLCREQPEGAGWAEASSCHPHVVRVKASSRKALGIERERLYKGKHASRELVKAGEGAERSWLSPRELLRRISLRRRPALRAEGGSRCSSEVNVRTPRPVYRCSSQRCLEPPGRHKWASVLEISSQALGRPKAEPFPPPSRQLAFSTDSCFPEGSQLELQPQRAEGSSASSLSEVDAVSLNGDWRLRQLGPPGARPLHASATLDSSNVAMASFKLHRTRSFKELKRMVSRSLRPLAPKASGASK</sequence>
<dbReference type="GO" id="GO:1900108">
    <property type="term" value="P:negative regulation of nodal signaling pathway"/>
    <property type="evidence" value="ECO:0007669"/>
    <property type="project" value="TreeGrafter"/>
</dbReference>
<protein>
    <submittedName>
        <fullName evidence="4">Centrobin</fullName>
    </submittedName>
</protein>
<dbReference type="Pfam" id="PF15268">
    <property type="entry name" value="Dapper"/>
    <property type="match status" value="2"/>
</dbReference>
<dbReference type="AlphaFoldDB" id="A0A4D9DJX2"/>
<dbReference type="InterPro" id="IPR024843">
    <property type="entry name" value="Dapper"/>
</dbReference>
<accession>A0A4D9DJX2</accession>
<organism evidence="4 5">
    <name type="scientific">Platysternon megacephalum</name>
    <name type="common">big-headed turtle</name>
    <dbReference type="NCBI Taxonomy" id="55544"/>
    <lineage>
        <taxon>Eukaryota</taxon>
        <taxon>Metazoa</taxon>
        <taxon>Chordata</taxon>
        <taxon>Craniata</taxon>
        <taxon>Vertebrata</taxon>
        <taxon>Euteleostomi</taxon>
        <taxon>Archelosauria</taxon>
        <taxon>Testudinata</taxon>
        <taxon>Testudines</taxon>
        <taxon>Cryptodira</taxon>
        <taxon>Durocryptodira</taxon>
        <taxon>Testudinoidea</taxon>
        <taxon>Platysternidae</taxon>
        <taxon>Platysternon</taxon>
    </lineage>
</organism>
<feature type="compositionally biased region" description="Low complexity" evidence="3">
    <location>
        <begin position="199"/>
        <end position="216"/>
    </location>
</feature>
<comment type="caution">
    <text evidence="4">The sequence shown here is derived from an EMBL/GenBank/DDBJ whole genome shotgun (WGS) entry which is preliminary data.</text>
</comment>
<evidence type="ECO:0000256" key="3">
    <source>
        <dbReference type="SAM" id="MobiDB-lite"/>
    </source>
</evidence>
<dbReference type="Proteomes" id="UP000297703">
    <property type="component" value="Unassembled WGS sequence"/>
</dbReference>
<keyword evidence="2" id="KW-0175">Coiled coil</keyword>
<dbReference type="PANTHER" id="PTHR15919:SF13">
    <property type="entry name" value="DAPPER HOMOLOG 2"/>
    <property type="match status" value="1"/>
</dbReference>
<dbReference type="OrthoDB" id="9950432at2759"/>
<evidence type="ECO:0000313" key="5">
    <source>
        <dbReference type="Proteomes" id="UP000297703"/>
    </source>
</evidence>
<gene>
    <name evidence="4" type="ORF">DR999_PMT20579</name>
</gene>
<evidence type="ECO:0000256" key="2">
    <source>
        <dbReference type="ARBA" id="ARBA00023054"/>
    </source>
</evidence>
<feature type="compositionally biased region" description="Pro residues" evidence="3">
    <location>
        <begin position="67"/>
        <end position="85"/>
    </location>
</feature>
<feature type="region of interest" description="Disordered" evidence="3">
    <location>
        <begin position="46"/>
        <end position="219"/>
    </location>
</feature>